<keyword evidence="2" id="KW-1185">Reference proteome</keyword>
<sequence length="418" mass="47096">MEPSLNFGKMKRIYLYITLILALLACEKEPYDRFENEYNGIAKLELSASSTHLFTNGVAEVEFVLSAYYGIDITEKFYGDGVIKDTIYRDTVKYRMRNLPEGLDIYTESGDKVENFKYSTESSDSEVTFYAKSGDVESERVSVILEAAPKEELTEYVIPVVFHMVETDSQEKAIGNFKEEKVKAVIESLNKAFANTAKANAPHSIDQKVRFELVSVDPTGNKLSELGINRVQLGDVDEAEALSYLNENLMWDHNLYLNIWVCKTSPWAQYYDPEVEAPTHIMADPSIIPGLDLIQVEEGDAIEITDPTDIGLIFAPSHFQENSTIIASIGKYFGLLPTIFYTGWGAPTVVDGDVDYCADTYSWNRGSMGIWKTTKDDNKVMKSVNIMDDNSIGSVVSYHQGQRVRNVLEHCPLRQYSN</sequence>
<evidence type="ECO:0000313" key="1">
    <source>
        <dbReference type="EMBL" id="PXY03237.1"/>
    </source>
</evidence>
<name>A0A2V4A5P2_9BACT</name>
<reference evidence="1 2" key="1">
    <citation type="submission" date="2018-05" db="EMBL/GenBank/DDBJ databases">
        <title>Marinifilum breve JC075T sp. nov., a marine bacterium isolated from Yongle Blue Hole in the South China Sea.</title>
        <authorList>
            <person name="Fu T."/>
        </authorList>
    </citation>
    <scope>NUCLEOTIDE SEQUENCE [LARGE SCALE GENOMIC DNA]</scope>
    <source>
        <strain evidence="1 2">JC075</strain>
    </source>
</reference>
<dbReference type="EMBL" id="QFLI01000001">
    <property type="protein sequence ID" value="PXY03237.1"/>
    <property type="molecule type" value="Genomic_DNA"/>
</dbReference>
<proteinExistence type="predicted"/>
<dbReference type="Proteomes" id="UP000248079">
    <property type="component" value="Unassembled WGS sequence"/>
</dbReference>
<comment type="caution">
    <text evidence="1">The sequence shown here is derived from an EMBL/GenBank/DDBJ whole genome shotgun (WGS) entry which is preliminary data.</text>
</comment>
<protein>
    <submittedName>
        <fullName evidence="1">Uncharacterized protein</fullName>
    </submittedName>
</protein>
<dbReference type="Gene3D" id="3.40.390.10">
    <property type="entry name" value="Collagenase (Catalytic Domain)"/>
    <property type="match status" value="1"/>
</dbReference>
<gene>
    <name evidence="1" type="ORF">DF185_03905</name>
</gene>
<accession>A0A2V4A5P2</accession>
<dbReference type="GO" id="GO:0008237">
    <property type="term" value="F:metallopeptidase activity"/>
    <property type="evidence" value="ECO:0007669"/>
    <property type="project" value="InterPro"/>
</dbReference>
<dbReference type="InterPro" id="IPR024079">
    <property type="entry name" value="MetalloPept_cat_dom_sf"/>
</dbReference>
<organism evidence="1 2">
    <name type="scientific">Marinifilum breve</name>
    <dbReference type="NCBI Taxonomy" id="2184082"/>
    <lineage>
        <taxon>Bacteria</taxon>
        <taxon>Pseudomonadati</taxon>
        <taxon>Bacteroidota</taxon>
        <taxon>Bacteroidia</taxon>
        <taxon>Marinilabiliales</taxon>
        <taxon>Marinifilaceae</taxon>
    </lineage>
</organism>
<dbReference type="AlphaFoldDB" id="A0A2V4A5P2"/>
<evidence type="ECO:0000313" key="2">
    <source>
        <dbReference type="Proteomes" id="UP000248079"/>
    </source>
</evidence>